<keyword evidence="4" id="KW-0902">Two-component regulatory system</keyword>
<dbReference type="PROSITE" id="PS50110">
    <property type="entry name" value="RESPONSE_REGULATORY"/>
    <property type="match status" value="1"/>
</dbReference>
<keyword evidence="6" id="KW-0238">DNA-binding</keyword>
<dbReference type="GO" id="GO:0000156">
    <property type="term" value="F:phosphorelay response regulator activity"/>
    <property type="evidence" value="ECO:0007669"/>
    <property type="project" value="TreeGrafter"/>
</dbReference>
<dbReference type="Gene3D" id="3.40.50.2300">
    <property type="match status" value="1"/>
</dbReference>
<gene>
    <name evidence="11" type="ORF">CR203_17030</name>
</gene>
<dbReference type="InterPro" id="IPR024187">
    <property type="entry name" value="Sig_transdc_resp-reg_cit/mal"/>
</dbReference>
<comment type="subcellular location">
    <subcellularLocation>
        <location evidence="1">Cytoplasm</location>
    </subcellularLocation>
</comment>
<dbReference type="CDD" id="cd19925">
    <property type="entry name" value="REC_citrate_TCS"/>
    <property type="match status" value="1"/>
</dbReference>
<dbReference type="InterPro" id="IPR051271">
    <property type="entry name" value="2C-system_Tx_regulators"/>
</dbReference>
<dbReference type="PANTHER" id="PTHR45526">
    <property type="entry name" value="TRANSCRIPTIONAL REGULATORY PROTEIN DPIA"/>
    <property type="match status" value="1"/>
</dbReference>
<dbReference type="EMBL" id="PDOE01000008">
    <property type="protein sequence ID" value="RKL66252.1"/>
    <property type="molecule type" value="Genomic_DNA"/>
</dbReference>
<organism evidence="11 12">
    <name type="scientific">Salipaludibacillus neizhouensis</name>
    <dbReference type="NCBI Taxonomy" id="885475"/>
    <lineage>
        <taxon>Bacteria</taxon>
        <taxon>Bacillati</taxon>
        <taxon>Bacillota</taxon>
        <taxon>Bacilli</taxon>
        <taxon>Bacillales</taxon>
        <taxon>Bacillaceae</taxon>
    </lineage>
</organism>
<dbReference type="PANTHER" id="PTHR45526:SF1">
    <property type="entry name" value="TRANSCRIPTIONAL REGULATORY PROTEIN DCUR-RELATED"/>
    <property type="match status" value="1"/>
</dbReference>
<comment type="caution">
    <text evidence="11">The sequence shown here is derived from an EMBL/GenBank/DDBJ whole genome shotgun (WGS) entry which is preliminary data.</text>
</comment>
<dbReference type="OrthoDB" id="9759232at2"/>
<keyword evidence="7" id="KW-0010">Activator</keyword>
<protein>
    <submittedName>
        <fullName evidence="11">Two-component system response regulator DcuR</fullName>
    </submittedName>
</protein>
<evidence type="ECO:0000256" key="4">
    <source>
        <dbReference type="ARBA" id="ARBA00023012"/>
    </source>
</evidence>
<dbReference type="Gene3D" id="1.10.10.10">
    <property type="entry name" value="Winged helix-like DNA-binding domain superfamily/Winged helix DNA-binding domain"/>
    <property type="match status" value="1"/>
</dbReference>
<evidence type="ECO:0000256" key="1">
    <source>
        <dbReference type="ARBA" id="ARBA00004496"/>
    </source>
</evidence>
<dbReference type="InterPro" id="IPR001789">
    <property type="entry name" value="Sig_transdc_resp-reg_receiver"/>
</dbReference>
<evidence type="ECO:0000313" key="12">
    <source>
        <dbReference type="Proteomes" id="UP000281498"/>
    </source>
</evidence>
<dbReference type="Pfam" id="PF00072">
    <property type="entry name" value="Response_reg"/>
    <property type="match status" value="1"/>
</dbReference>
<dbReference type="SMART" id="SM00448">
    <property type="entry name" value="REC"/>
    <property type="match status" value="1"/>
</dbReference>
<proteinExistence type="predicted"/>
<dbReference type="InterPro" id="IPR011006">
    <property type="entry name" value="CheY-like_superfamily"/>
</dbReference>
<dbReference type="GO" id="GO:0003700">
    <property type="term" value="F:DNA-binding transcription factor activity"/>
    <property type="evidence" value="ECO:0007669"/>
    <property type="project" value="InterPro"/>
</dbReference>
<feature type="domain" description="Response regulatory" evidence="10">
    <location>
        <begin position="3"/>
        <end position="120"/>
    </location>
</feature>
<dbReference type="GO" id="GO:0003677">
    <property type="term" value="F:DNA binding"/>
    <property type="evidence" value="ECO:0007669"/>
    <property type="project" value="UniProtKB-KW"/>
</dbReference>
<dbReference type="RefSeq" id="WP_110937086.1">
    <property type="nucleotide sequence ID" value="NZ_KZ614146.1"/>
</dbReference>
<dbReference type="InterPro" id="IPR036388">
    <property type="entry name" value="WH-like_DNA-bd_sf"/>
</dbReference>
<reference evidence="11 12" key="1">
    <citation type="submission" date="2017-10" db="EMBL/GenBank/DDBJ databases">
        <title>Bacillus sp. nov., a halophilic bacterium isolated from a Keqin Lake.</title>
        <authorList>
            <person name="Wang H."/>
        </authorList>
    </citation>
    <scope>NUCLEOTIDE SEQUENCE [LARGE SCALE GENOMIC DNA]</scope>
    <source>
        <strain evidence="11 12">KCTC 13187</strain>
    </source>
</reference>
<evidence type="ECO:0000256" key="9">
    <source>
        <dbReference type="PROSITE-ProRule" id="PRU00169"/>
    </source>
</evidence>
<dbReference type="SUPFAM" id="SSF52172">
    <property type="entry name" value="CheY-like"/>
    <property type="match status" value="1"/>
</dbReference>
<evidence type="ECO:0000259" key="10">
    <source>
        <dbReference type="PROSITE" id="PS50110"/>
    </source>
</evidence>
<sequence length="235" mass="26705">MINVLIVEDDPMVAKFNKQYLEEIDGFHLVGIANSFDSAMEYIKTTVIDLILLDIYMAGKNGLELLKDIRDNELQNIDVILITAATDVDSIQTALRNGAVDYIIKPFEFERFHHSLATYKGKFHLLNKQGALNQDVLDSEIFHQREKRVSLLPKGLSKSTLQVIFNAMEELKGEAFSTDEVAEKSNISRVSVRKYLKFLNEIGVLGERMTYGPVGRPTYLYTYKKSNKSAISKFL</sequence>
<dbReference type="GO" id="GO:0005737">
    <property type="term" value="C:cytoplasm"/>
    <property type="evidence" value="ECO:0007669"/>
    <property type="project" value="UniProtKB-SubCell"/>
</dbReference>
<evidence type="ECO:0000256" key="2">
    <source>
        <dbReference type="ARBA" id="ARBA00022490"/>
    </source>
</evidence>
<dbReference type="AlphaFoldDB" id="A0A3A9K6W7"/>
<keyword evidence="5" id="KW-0805">Transcription regulation</keyword>
<dbReference type="InterPro" id="IPR036390">
    <property type="entry name" value="WH_DNA-bd_sf"/>
</dbReference>
<keyword evidence="8" id="KW-0804">Transcription</keyword>
<accession>A0A3A9K6W7</accession>
<dbReference type="Proteomes" id="UP000281498">
    <property type="component" value="Unassembled WGS sequence"/>
</dbReference>
<evidence type="ECO:0000256" key="6">
    <source>
        <dbReference type="ARBA" id="ARBA00023125"/>
    </source>
</evidence>
<evidence type="ECO:0000256" key="8">
    <source>
        <dbReference type="ARBA" id="ARBA00023163"/>
    </source>
</evidence>
<keyword evidence="3 9" id="KW-0597">Phosphoprotein</keyword>
<dbReference type="PIRSF" id="PIRSF006171">
    <property type="entry name" value="RR_citrat_malat"/>
    <property type="match status" value="1"/>
</dbReference>
<evidence type="ECO:0000313" key="11">
    <source>
        <dbReference type="EMBL" id="RKL66252.1"/>
    </source>
</evidence>
<feature type="modified residue" description="4-aspartylphosphate" evidence="9">
    <location>
        <position position="54"/>
    </location>
</feature>
<keyword evidence="2" id="KW-0963">Cytoplasm</keyword>
<evidence type="ECO:0000256" key="5">
    <source>
        <dbReference type="ARBA" id="ARBA00023015"/>
    </source>
</evidence>
<evidence type="ECO:0000256" key="7">
    <source>
        <dbReference type="ARBA" id="ARBA00023159"/>
    </source>
</evidence>
<name>A0A3A9K6W7_9BACI</name>
<dbReference type="SUPFAM" id="SSF46785">
    <property type="entry name" value="Winged helix' DNA-binding domain"/>
    <property type="match status" value="1"/>
</dbReference>
<keyword evidence="12" id="KW-1185">Reference proteome</keyword>
<evidence type="ECO:0000256" key="3">
    <source>
        <dbReference type="ARBA" id="ARBA00022553"/>
    </source>
</evidence>